<evidence type="ECO:0000256" key="3">
    <source>
        <dbReference type="ARBA" id="ARBA00023015"/>
    </source>
</evidence>
<dbReference type="PROSITE" id="PS50090">
    <property type="entry name" value="MYB_LIKE"/>
    <property type="match status" value="2"/>
</dbReference>
<evidence type="ECO:0000313" key="10">
    <source>
        <dbReference type="EMBL" id="KAL3748233.1"/>
    </source>
</evidence>
<evidence type="ECO:0000256" key="6">
    <source>
        <dbReference type="ARBA" id="ARBA00023242"/>
    </source>
</evidence>
<evidence type="ECO:0000259" key="8">
    <source>
        <dbReference type="PROSITE" id="PS50090"/>
    </source>
</evidence>
<keyword evidence="3" id="KW-0805">Transcription regulation</keyword>
<dbReference type="EMBL" id="JBJKBG010000002">
    <property type="protein sequence ID" value="KAL3748233.1"/>
    <property type="molecule type" value="Genomic_DNA"/>
</dbReference>
<evidence type="ECO:0000256" key="4">
    <source>
        <dbReference type="ARBA" id="ARBA00023125"/>
    </source>
</evidence>
<evidence type="ECO:0000256" key="7">
    <source>
        <dbReference type="SAM" id="MobiDB-lite"/>
    </source>
</evidence>
<keyword evidence="6" id="KW-0539">Nucleus</keyword>
<dbReference type="PROSITE" id="PS51294">
    <property type="entry name" value="HTH_MYB"/>
    <property type="match status" value="2"/>
</dbReference>
<organism evidence="10 11">
    <name type="scientific">Eucalyptus globulus</name>
    <name type="common">Tasmanian blue gum</name>
    <dbReference type="NCBI Taxonomy" id="34317"/>
    <lineage>
        <taxon>Eukaryota</taxon>
        <taxon>Viridiplantae</taxon>
        <taxon>Streptophyta</taxon>
        <taxon>Embryophyta</taxon>
        <taxon>Tracheophyta</taxon>
        <taxon>Spermatophyta</taxon>
        <taxon>Magnoliopsida</taxon>
        <taxon>eudicotyledons</taxon>
        <taxon>Gunneridae</taxon>
        <taxon>Pentapetalae</taxon>
        <taxon>rosids</taxon>
        <taxon>malvids</taxon>
        <taxon>Myrtales</taxon>
        <taxon>Myrtaceae</taxon>
        <taxon>Myrtoideae</taxon>
        <taxon>Eucalypteae</taxon>
        <taxon>Eucalyptus</taxon>
    </lineage>
</organism>
<dbReference type="PANTHER" id="PTHR45614">
    <property type="entry name" value="MYB PROTEIN-RELATED"/>
    <property type="match status" value="1"/>
</dbReference>
<dbReference type="Pfam" id="PF13921">
    <property type="entry name" value="Myb_DNA-bind_6"/>
    <property type="match status" value="1"/>
</dbReference>
<feature type="domain" description="Myb-like" evidence="8">
    <location>
        <begin position="213"/>
        <end position="263"/>
    </location>
</feature>
<reference evidence="10 11" key="1">
    <citation type="submission" date="2024-11" db="EMBL/GenBank/DDBJ databases">
        <title>Chromosome-level genome assembly of Eucalyptus globulus Labill. provides insights into its genome evolution.</title>
        <authorList>
            <person name="Li X."/>
        </authorList>
    </citation>
    <scope>NUCLEOTIDE SEQUENCE [LARGE SCALE GENOMIC DNA]</scope>
    <source>
        <strain evidence="10">CL2024</strain>
        <tissue evidence="10">Fresh tender leaves</tissue>
    </source>
</reference>
<evidence type="ECO:0000313" key="11">
    <source>
        <dbReference type="Proteomes" id="UP001634007"/>
    </source>
</evidence>
<dbReference type="SMART" id="SM00717">
    <property type="entry name" value="SANT"/>
    <property type="match status" value="2"/>
</dbReference>
<dbReference type="SUPFAM" id="SSF46689">
    <property type="entry name" value="Homeodomain-like"/>
    <property type="match status" value="1"/>
</dbReference>
<dbReference type="InterPro" id="IPR017930">
    <property type="entry name" value="Myb_dom"/>
</dbReference>
<evidence type="ECO:0000256" key="1">
    <source>
        <dbReference type="ARBA" id="ARBA00004123"/>
    </source>
</evidence>
<evidence type="ECO:0000256" key="5">
    <source>
        <dbReference type="ARBA" id="ARBA00023163"/>
    </source>
</evidence>
<dbReference type="GO" id="GO:0005634">
    <property type="term" value="C:nucleus"/>
    <property type="evidence" value="ECO:0007669"/>
    <property type="project" value="UniProtKB-SubCell"/>
</dbReference>
<dbReference type="Proteomes" id="UP001634007">
    <property type="component" value="Unassembled WGS sequence"/>
</dbReference>
<keyword evidence="5" id="KW-0804">Transcription</keyword>
<sequence>MEFQTKLDEDLASHQVSLSDTGNYVKKEFLARFSPSGTIFLKWVSLRSCIRETNNMFRPSDVYLHSISANFDLLFQCKQFTDGQGVVMDNFEVGGIDTASKYDKSHMFFDFQQNVDPVNFVASGEVSRTSDEYGYYKNNFTSMSKEMSSQSARRTCEVCKRSQGSKGQWTAQEDGLLTQLVEQFGLSRWSYISQMLPGRLGKQCRERWHNHLRPNIKKETWTEEEEKILIQAHTEIGNKWSEIAKRLPNRTQNSIKNHWNATKRRQFTKRKRRSKYPRASPLQEYIQSLNLSASKRFPLQSSGGDRATAVNNDASRNKSASSSDDRLVQNINKFGELPEQLFDEKLLQEGCVLDSLLEDLPCPPDATVEDGGGGGGEELGMEMLDMDSLLESEEPNEDLDLVEMITQIYA</sequence>
<keyword evidence="11" id="KW-1185">Reference proteome</keyword>
<protein>
    <submittedName>
        <fullName evidence="10">Uncharacterized protein</fullName>
    </submittedName>
</protein>
<feature type="domain" description="Myb-like" evidence="8">
    <location>
        <begin position="161"/>
        <end position="212"/>
    </location>
</feature>
<dbReference type="InterPro" id="IPR001005">
    <property type="entry name" value="SANT/Myb"/>
</dbReference>
<dbReference type="CDD" id="cd00167">
    <property type="entry name" value="SANT"/>
    <property type="match status" value="2"/>
</dbReference>
<keyword evidence="2" id="KW-0677">Repeat</keyword>
<dbReference type="AlphaFoldDB" id="A0ABD3L8U5"/>
<feature type="region of interest" description="Disordered" evidence="7">
    <location>
        <begin position="296"/>
        <end position="324"/>
    </location>
</feature>
<dbReference type="PANTHER" id="PTHR45614:SF285">
    <property type="entry name" value="TRANSCRIPTION FACTOR MYB98"/>
    <property type="match status" value="1"/>
</dbReference>
<name>A0ABD3L8U5_EUCGL</name>
<proteinExistence type="predicted"/>
<dbReference type="InterPro" id="IPR009057">
    <property type="entry name" value="Homeodomain-like_sf"/>
</dbReference>
<dbReference type="GO" id="GO:0003677">
    <property type="term" value="F:DNA binding"/>
    <property type="evidence" value="ECO:0007669"/>
    <property type="project" value="UniProtKB-KW"/>
</dbReference>
<dbReference type="InterPro" id="IPR050560">
    <property type="entry name" value="MYB_TF"/>
</dbReference>
<feature type="domain" description="HTH myb-type" evidence="9">
    <location>
        <begin position="166"/>
        <end position="212"/>
    </location>
</feature>
<gene>
    <name evidence="10" type="ORF">ACJRO7_009466</name>
</gene>
<evidence type="ECO:0000256" key="2">
    <source>
        <dbReference type="ARBA" id="ARBA00022737"/>
    </source>
</evidence>
<dbReference type="Gene3D" id="1.10.10.60">
    <property type="entry name" value="Homeodomain-like"/>
    <property type="match status" value="2"/>
</dbReference>
<comment type="caution">
    <text evidence="10">The sequence shown here is derived from an EMBL/GenBank/DDBJ whole genome shotgun (WGS) entry which is preliminary data.</text>
</comment>
<keyword evidence="4" id="KW-0238">DNA-binding</keyword>
<comment type="subcellular location">
    <subcellularLocation>
        <location evidence="1">Nucleus</location>
    </subcellularLocation>
</comment>
<feature type="domain" description="HTH myb-type" evidence="9">
    <location>
        <begin position="213"/>
        <end position="267"/>
    </location>
</feature>
<evidence type="ECO:0000259" key="9">
    <source>
        <dbReference type="PROSITE" id="PS51294"/>
    </source>
</evidence>
<accession>A0ABD3L8U5</accession>
<feature type="compositionally biased region" description="Polar residues" evidence="7">
    <location>
        <begin position="296"/>
        <end position="322"/>
    </location>
</feature>
<dbReference type="FunFam" id="1.10.10.60:FF:000010">
    <property type="entry name" value="Transcriptional activator Myb isoform A"/>
    <property type="match status" value="1"/>
</dbReference>